<accession>A0A6A7C074</accession>
<sequence>MSDSVTCYPDLQVNEDVENLCKLLSKEPEDLTDKDMLQALKGAYGYFVECIIGTESMMVPPTVAKAYFDFREKLFAVSIKSFAASDKNPIKSPGQRLIHFLNCRDICNLIDSSINNMLACLVDIRRPTYPWDGRYEYETGCWYSAVLHRAAEVAAASRAGMPLSVQILPQVLVSVLDNISQEIYAAVGPMMVGREDDNLQLVTRQMPEDLTRQESITDGFLKTFLAYPSRRAIETQSPYDRAVVRVIWDLPDIFDEPFDDEEDICTADDSTSETSSEEIESYGEDDDEW</sequence>
<reference evidence="2" key="1">
    <citation type="journal article" date="2020" name="Stud. Mycol.">
        <title>101 Dothideomycetes genomes: a test case for predicting lifestyles and emergence of pathogens.</title>
        <authorList>
            <person name="Haridas S."/>
            <person name="Albert R."/>
            <person name="Binder M."/>
            <person name="Bloem J."/>
            <person name="Labutti K."/>
            <person name="Salamov A."/>
            <person name="Andreopoulos B."/>
            <person name="Baker S."/>
            <person name="Barry K."/>
            <person name="Bills G."/>
            <person name="Bluhm B."/>
            <person name="Cannon C."/>
            <person name="Castanera R."/>
            <person name="Culley D."/>
            <person name="Daum C."/>
            <person name="Ezra D."/>
            <person name="Gonzalez J."/>
            <person name="Henrissat B."/>
            <person name="Kuo A."/>
            <person name="Liang C."/>
            <person name="Lipzen A."/>
            <person name="Lutzoni F."/>
            <person name="Magnuson J."/>
            <person name="Mondo S."/>
            <person name="Nolan M."/>
            <person name="Ohm R."/>
            <person name="Pangilinan J."/>
            <person name="Park H.-J."/>
            <person name="Ramirez L."/>
            <person name="Alfaro M."/>
            <person name="Sun H."/>
            <person name="Tritt A."/>
            <person name="Yoshinaga Y."/>
            <person name="Zwiers L.-H."/>
            <person name="Turgeon B."/>
            <person name="Goodwin S."/>
            <person name="Spatafora J."/>
            <person name="Crous P."/>
            <person name="Grigoriev I."/>
        </authorList>
    </citation>
    <scope>NUCLEOTIDE SEQUENCE</scope>
    <source>
        <strain evidence="2">CBS 480.64</strain>
    </source>
</reference>
<feature type="region of interest" description="Disordered" evidence="1">
    <location>
        <begin position="258"/>
        <end position="289"/>
    </location>
</feature>
<name>A0A6A7C074_9PEZI</name>
<gene>
    <name evidence="2" type="ORF">K470DRAFT_264523</name>
</gene>
<evidence type="ECO:0000256" key="1">
    <source>
        <dbReference type="SAM" id="MobiDB-lite"/>
    </source>
</evidence>
<protein>
    <submittedName>
        <fullName evidence="2">Uncharacterized protein</fullName>
    </submittedName>
</protein>
<evidence type="ECO:0000313" key="2">
    <source>
        <dbReference type="EMBL" id="KAF2860389.1"/>
    </source>
</evidence>
<feature type="compositionally biased region" description="Acidic residues" evidence="1">
    <location>
        <begin position="275"/>
        <end position="289"/>
    </location>
</feature>
<keyword evidence="3" id="KW-1185">Reference proteome</keyword>
<proteinExistence type="predicted"/>
<evidence type="ECO:0000313" key="3">
    <source>
        <dbReference type="Proteomes" id="UP000799421"/>
    </source>
</evidence>
<organism evidence="2 3">
    <name type="scientific">Piedraia hortae CBS 480.64</name>
    <dbReference type="NCBI Taxonomy" id="1314780"/>
    <lineage>
        <taxon>Eukaryota</taxon>
        <taxon>Fungi</taxon>
        <taxon>Dikarya</taxon>
        <taxon>Ascomycota</taxon>
        <taxon>Pezizomycotina</taxon>
        <taxon>Dothideomycetes</taxon>
        <taxon>Dothideomycetidae</taxon>
        <taxon>Capnodiales</taxon>
        <taxon>Piedraiaceae</taxon>
        <taxon>Piedraia</taxon>
    </lineage>
</organism>
<dbReference type="EMBL" id="MU005982">
    <property type="protein sequence ID" value="KAF2860389.1"/>
    <property type="molecule type" value="Genomic_DNA"/>
</dbReference>
<dbReference type="Proteomes" id="UP000799421">
    <property type="component" value="Unassembled WGS sequence"/>
</dbReference>
<dbReference type="AlphaFoldDB" id="A0A6A7C074"/>